<dbReference type="KEGG" id="nwa:Nwat_1159"/>
<organism evidence="1 2">
    <name type="scientific">Nitrosococcus watsoni (strain C-113)</name>
    <dbReference type="NCBI Taxonomy" id="105559"/>
    <lineage>
        <taxon>Bacteria</taxon>
        <taxon>Pseudomonadati</taxon>
        <taxon>Pseudomonadota</taxon>
        <taxon>Gammaproteobacteria</taxon>
        <taxon>Chromatiales</taxon>
        <taxon>Chromatiaceae</taxon>
        <taxon>Nitrosococcus</taxon>
    </lineage>
</organism>
<dbReference type="AlphaFoldDB" id="D8K5B6"/>
<proteinExistence type="predicted"/>
<evidence type="ECO:0008006" key="3">
    <source>
        <dbReference type="Google" id="ProtNLM"/>
    </source>
</evidence>
<name>D8K5B6_NITWC</name>
<dbReference type="InterPro" id="IPR007487">
    <property type="entry name" value="ABC_transpt-TYRBP-like"/>
</dbReference>
<dbReference type="Pfam" id="PF04392">
    <property type="entry name" value="ABC_sub_bind"/>
    <property type="match status" value="1"/>
</dbReference>
<reference evidence="1 2" key="1">
    <citation type="submission" date="2010-06" db="EMBL/GenBank/DDBJ databases">
        <title>Complete sequence of chromosome of Nitrosococcus watsoni C-113.</title>
        <authorList>
            <consortium name="US DOE Joint Genome Institute"/>
            <person name="Lucas S."/>
            <person name="Copeland A."/>
            <person name="Lapidus A."/>
            <person name="Cheng J.-F."/>
            <person name="Bruce D."/>
            <person name="Goodwin L."/>
            <person name="Pitluck S."/>
            <person name="Malfatti S.A."/>
            <person name="Chain P.S.G."/>
            <person name="Land M."/>
            <person name="Hauser L."/>
            <person name="Kyrpides N."/>
            <person name="Ivanova N."/>
            <person name="Cambell M.A."/>
            <person name="Heidelberg J.F."/>
            <person name="Klotz M.G."/>
            <person name="Woyke T."/>
        </authorList>
    </citation>
    <scope>NUCLEOTIDE SEQUENCE [LARGE SCALE GENOMIC DNA]</scope>
    <source>
        <strain evidence="1 2">C-113</strain>
    </source>
</reference>
<protein>
    <recommendedName>
        <fullName evidence="3">ABC transporter substrate-binding protein</fullName>
    </recommendedName>
</protein>
<sequence>MTAEKIRNCRQYFFLLVWLFLGGAGMGPVALADSPAIAVIYPDIREPYQSIFLKIIKGIEDKIKKTVKLYPLKKNYDPEVIKYHLRKARIQGVIVLGSRGLSAAKDLQSMFHVVIGAVLISPGGENLTGISLTPDPEIIFQKLLKIDPGIKQITLIYNQDQTEWLIDRAVKAARFYGIGINTFSVKNIREAAALYRDILPLLKEGKDAIWLPQDSTIDEQAILPLILQKAWEQNLVVFSSNLAHIPRGALFALYPDNERMGQSLADLMLKKITNGRESLGISPLRDLLIAVNTRTADHLGLNLMNRMKQDFDLIFPAR</sequence>
<accession>D8K5B6</accession>
<dbReference type="Proteomes" id="UP000000393">
    <property type="component" value="Chromosome"/>
</dbReference>
<evidence type="ECO:0000313" key="2">
    <source>
        <dbReference type="Proteomes" id="UP000000393"/>
    </source>
</evidence>
<keyword evidence="2" id="KW-1185">Reference proteome</keyword>
<gene>
    <name evidence="1" type="ordered locus">Nwat_1159</name>
</gene>
<dbReference type="HOGENOM" id="CLU_852398_0_0_6"/>
<dbReference type="PANTHER" id="PTHR35271:SF1">
    <property type="entry name" value="ABC TRANSPORTER, SUBSTRATE-BINDING LIPOPROTEIN"/>
    <property type="match status" value="1"/>
</dbReference>
<dbReference type="EMBL" id="CP002086">
    <property type="protein sequence ID" value="ADJ28093.1"/>
    <property type="molecule type" value="Genomic_DNA"/>
</dbReference>
<dbReference type="RefSeq" id="WP_013220193.1">
    <property type="nucleotide sequence ID" value="NC_014315.1"/>
</dbReference>
<dbReference type="STRING" id="105559.Nwat_1159"/>
<dbReference type="SUPFAM" id="SSF53822">
    <property type="entry name" value="Periplasmic binding protein-like I"/>
    <property type="match status" value="1"/>
</dbReference>
<dbReference type="Gene3D" id="3.40.50.2300">
    <property type="match status" value="1"/>
</dbReference>
<dbReference type="InterPro" id="IPR028082">
    <property type="entry name" value="Peripla_BP_I"/>
</dbReference>
<dbReference type="PANTHER" id="PTHR35271">
    <property type="entry name" value="ABC TRANSPORTER, SUBSTRATE-BINDING LIPOPROTEIN-RELATED"/>
    <property type="match status" value="1"/>
</dbReference>
<evidence type="ECO:0000313" key="1">
    <source>
        <dbReference type="EMBL" id="ADJ28093.1"/>
    </source>
</evidence>
<dbReference type="eggNOG" id="COG2984">
    <property type="taxonomic scope" value="Bacteria"/>
</dbReference>